<keyword evidence="5" id="KW-1133">Transmembrane helix</keyword>
<dbReference type="SUPFAM" id="SSF49363">
    <property type="entry name" value="Purple acid phosphatase, N-terminal domain"/>
    <property type="match status" value="1"/>
</dbReference>
<keyword evidence="10" id="KW-1185">Reference proteome</keyword>
<sequence length="528" mass="58712">MDWGFRTATAFLATVLLAVYPTASDHYPPKPPDLTTPVQKRIAIYGPNAVSIGWNTYQQLTKPCVEYDTRNDSLTRTACSDTSETYPTSRTWSNTVILDGLKPATTYYYKVVSTNSTVDHFMSPRSPGDTTPFALDVVIDLGVYGHDGFTTDKRDTVPDIEPALDHSTIGRLAHTIDDYELIIHPGDFAYADTWYAKGKSRHHGEAAYQSILERFYEQLAPIASRKAYMASPGNHEANCDISHHITEDCPLGQSNFTDFMNRFGRTLPSAFPSSSSDATAKSKAATAQKLARPPFWYSFEHGMAHIVMIDTETDFRKAPEGIGGSTGDDKGPFGAPHQQLDFLEADLASVDRTVTPWLIVAGHRPWYTTSGGETCRPCQKAFEPLLYKYGVDLGVFGHVHNSQRFVPVHDGNPDPNGMSNPKAPMYIIAGGAGNIEGLKPVGKNVSGNVFAYADDFSFAKLLFKDRNHLQVDFVRSRTGEVVDTSVLYKEHAEQFTVSEKEPEREDDTFFFLLCILFAELLFIRLVFY</sequence>
<dbReference type="PANTHER" id="PTHR22953:SF153">
    <property type="entry name" value="PURPLE ACID PHOSPHATASE"/>
    <property type="match status" value="1"/>
</dbReference>
<evidence type="ECO:0000256" key="3">
    <source>
        <dbReference type="ARBA" id="ARBA00023180"/>
    </source>
</evidence>
<dbReference type="InterPro" id="IPR004843">
    <property type="entry name" value="Calcineurin-like_PHP"/>
</dbReference>
<dbReference type="Proteomes" id="UP000243498">
    <property type="component" value="Unassembled WGS sequence"/>
</dbReference>
<proteinExistence type="inferred from homology"/>
<evidence type="ECO:0000256" key="5">
    <source>
        <dbReference type="SAM" id="Phobius"/>
    </source>
</evidence>
<dbReference type="Pfam" id="PF14008">
    <property type="entry name" value="Metallophos_C"/>
    <property type="match status" value="1"/>
</dbReference>
<evidence type="ECO:0000256" key="4">
    <source>
        <dbReference type="RuleBase" id="RU361203"/>
    </source>
</evidence>
<dbReference type="AlphaFoldDB" id="A0A167D8C2"/>
<dbReference type="STRING" id="1081105.A0A167D8C2"/>
<accession>A0A167D8C2</accession>
<comment type="caution">
    <text evidence="9">The sequence shown here is derived from an EMBL/GenBank/DDBJ whole genome shotgun (WGS) entry which is preliminary data.</text>
</comment>
<keyword evidence="5" id="KW-0812">Transmembrane</keyword>
<dbReference type="Pfam" id="PF16656">
    <property type="entry name" value="Pur_ac_phosph_N"/>
    <property type="match status" value="1"/>
</dbReference>
<dbReference type="OrthoDB" id="45007at2759"/>
<gene>
    <name evidence="9" type="ORF">NOR_04914</name>
</gene>
<evidence type="ECO:0000256" key="2">
    <source>
        <dbReference type="ARBA" id="ARBA00022801"/>
    </source>
</evidence>
<organism evidence="9 10">
    <name type="scientific">Metarhizium rileyi (strain RCEF 4871)</name>
    <name type="common">Nomuraea rileyi</name>
    <dbReference type="NCBI Taxonomy" id="1649241"/>
    <lineage>
        <taxon>Eukaryota</taxon>
        <taxon>Fungi</taxon>
        <taxon>Dikarya</taxon>
        <taxon>Ascomycota</taxon>
        <taxon>Pezizomycotina</taxon>
        <taxon>Sordariomycetes</taxon>
        <taxon>Hypocreomycetidae</taxon>
        <taxon>Hypocreales</taxon>
        <taxon>Clavicipitaceae</taxon>
        <taxon>Metarhizium</taxon>
    </lineage>
</organism>
<evidence type="ECO:0000313" key="10">
    <source>
        <dbReference type="Proteomes" id="UP000243498"/>
    </source>
</evidence>
<comment type="similarity">
    <text evidence="4">Belongs to the metallophosphoesterase superfamily. Purple acid phosphatase family.</text>
</comment>
<evidence type="ECO:0000256" key="1">
    <source>
        <dbReference type="ARBA" id="ARBA00022729"/>
    </source>
</evidence>
<dbReference type="EMBL" id="AZHC01000014">
    <property type="protein sequence ID" value="OAA42065.1"/>
    <property type="molecule type" value="Genomic_DNA"/>
</dbReference>
<dbReference type="InterPro" id="IPR015914">
    <property type="entry name" value="PAPs_N"/>
</dbReference>
<evidence type="ECO:0000259" key="7">
    <source>
        <dbReference type="Pfam" id="PF14008"/>
    </source>
</evidence>
<keyword evidence="1 4" id="KW-0732">Signal</keyword>
<dbReference type="EC" id="3.1.3.2" evidence="4"/>
<keyword evidence="5" id="KW-0472">Membrane</keyword>
<feature type="domain" description="Calcineurin-like phosphoesterase" evidence="6">
    <location>
        <begin position="177"/>
        <end position="401"/>
    </location>
</feature>
<protein>
    <recommendedName>
        <fullName evidence="4">Purple acid phosphatase</fullName>
        <ecNumber evidence="4">3.1.3.2</ecNumber>
    </recommendedName>
</protein>
<dbReference type="Pfam" id="PF00149">
    <property type="entry name" value="Metallophos"/>
    <property type="match status" value="1"/>
</dbReference>
<evidence type="ECO:0000259" key="8">
    <source>
        <dbReference type="Pfam" id="PF16656"/>
    </source>
</evidence>
<evidence type="ECO:0000313" key="9">
    <source>
        <dbReference type="EMBL" id="OAA42065.1"/>
    </source>
</evidence>
<dbReference type="InterPro" id="IPR025733">
    <property type="entry name" value="PAPs_C"/>
</dbReference>
<comment type="catalytic activity">
    <reaction evidence="4">
        <text>a phosphate monoester + H2O = an alcohol + phosphate</text>
        <dbReference type="Rhea" id="RHEA:15017"/>
        <dbReference type="ChEBI" id="CHEBI:15377"/>
        <dbReference type="ChEBI" id="CHEBI:30879"/>
        <dbReference type="ChEBI" id="CHEBI:43474"/>
        <dbReference type="ChEBI" id="CHEBI:67140"/>
        <dbReference type="EC" id="3.1.3.2"/>
    </reaction>
</comment>
<keyword evidence="3" id="KW-0325">Glycoprotein</keyword>
<dbReference type="SUPFAM" id="SSF56300">
    <property type="entry name" value="Metallo-dependent phosphatases"/>
    <property type="match status" value="1"/>
</dbReference>
<dbReference type="InterPro" id="IPR008963">
    <property type="entry name" value="Purple_acid_Pase-like_N"/>
</dbReference>
<dbReference type="InterPro" id="IPR003961">
    <property type="entry name" value="FN3_dom"/>
</dbReference>
<feature type="chain" id="PRO_5007749106" description="Purple acid phosphatase" evidence="4">
    <location>
        <begin position="25"/>
        <end position="528"/>
    </location>
</feature>
<dbReference type="OMA" id="TRAHWSW"/>
<evidence type="ECO:0000259" key="6">
    <source>
        <dbReference type="Pfam" id="PF00149"/>
    </source>
</evidence>
<feature type="transmembrane region" description="Helical" evidence="5">
    <location>
        <begin position="509"/>
        <end position="527"/>
    </location>
</feature>
<dbReference type="GO" id="GO:0003993">
    <property type="term" value="F:acid phosphatase activity"/>
    <property type="evidence" value="ECO:0007669"/>
    <property type="project" value="UniProtKB-EC"/>
</dbReference>
<dbReference type="Gene3D" id="3.60.21.10">
    <property type="match status" value="1"/>
</dbReference>
<feature type="signal peptide" evidence="4">
    <location>
        <begin position="1"/>
        <end position="24"/>
    </location>
</feature>
<dbReference type="GO" id="GO:0046872">
    <property type="term" value="F:metal ion binding"/>
    <property type="evidence" value="ECO:0007669"/>
    <property type="project" value="InterPro"/>
</dbReference>
<dbReference type="CDD" id="cd00063">
    <property type="entry name" value="FN3"/>
    <property type="match status" value="1"/>
</dbReference>
<feature type="domain" description="Purple acid phosphatase C-terminal" evidence="7">
    <location>
        <begin position="423"/>
        <end position="484"/>
    </location>
</feature>
<reference evidence="9 10" key="1">
    <citation type="journal article" date="2016" name="Genome Biol. Evol.">
        <title>Divergent and convergent evolution of fungal pathogenicity.</title>
        <authorList>
            <person name="Shang Y."/>
            <person name="Xiao G."/>
            <person name="Zheng P."/>
            <person name="Cen K."/>
            <person name="Zhan S."/>
            <person name="Wang C."/>
        </authorList>
    </citation>
    <scope>NUCLEOTIDE SEQUENCE [LARGE SCALE GENOMIC DNA]</scope>
    <source>
        <strain evidence="9 10">RCEF 4871</strain>
    </source>
</reference>
<dbReference type="InterPro" id="IPR041792">
    <property type="entry name" value="MPP_PAP"/>
</dbReference>
<keyword evidence="2 4" id="KW-0378">Hydrolase</keyword>
<dbReference type="InterPro" id="IPR029052">
    <property type="entry name" value="Metallo-depent_PP-like"/>
</dbReference>
<dbReference type="CDD" id="cd00839">
    <property type="entry name" value="MPP_PAPs"/>
    <property type="match status" value="1"/>
</dbReference>
<dbReference type="Gene3D" id="2.60.40.380">
    <property type="entry name" value="Purple acid phosphatase-like, N-terminal"/>
    <property type="match status" value="1"/>
</dbReference>
<dbReference type="InterPro" id="IPR039331">
    <property type="entry name" value="PAPs-like"/>
</dbReference>
<dbReference type="PANTHER" id="PTHR22953">
    <property type="entry name" value="ACID PHOSPHATASE RELATED"/>
    <property type="match status" value="1"/>
</dbReference>
<feature type="domain" description="Purple acid phosphatase N-terminal" evidence="8">
    <location>
        <begin position="37"/>
        <end position="120"/>
    </location>
</feature>
<name>A0A167D8C2_METRR</name>